<name>A0A0E1NJX3_YEREN</name>
<dbReference type="RefSeq" id="WP_005162639.1">
    <property type="nucleotide sequence ID" value="NZ_CGBC01000025.1"/>
</dbReference>
<dbReference type="EMBL" id="CGBR01000026">
    <property type="protein sequence ID" value="CFQ69474.1"/>
    <property type="molecule type" value="Genomic_DNA"/>
</dbReference>
<sequence>MNKITLAMALFAASTTVAMAASNNTITFQGEVTAQTCSVTVNGLDANPMVLLPTVSSGDLNASGKTAGKTTFTLGVSGCATGAADIDIKTVFVGNQVTTAGNLKNTGTASNVDLQLLKDATTTIGIDLNSGVGQDGIVLKAGDTSAEHDFAVQYFATGQAGPGSVIASVQYAVSYL</sequence>
<dbReference type="EMBL" id="CPXJ01000084">
    <property type="protein sequence ID" value="CNE64646.1"/>
    <property type="molecule type" value="Genomic_DNA"/>
</dbReference>
<dbReference type="Proteomes" id="UP000048841">
    <property type="component" value="Unassembled WGS sequence"/>
</dbReference>
<evidence type="ECO:0000256" key="1">
    <source>
        <dbReference type="SAM" id="SignalP"/>
    </source>
</evidence>
<reference evidence="3 5" key="1">
    <citation type="submission" date="2015-03" db="EMBL/GenBank/DDBJ databases">
        <authorList>
            <consortium name="Pathogen Informatics"/>
            <person name="Murphy D."/>
        </authorList>
    </citation>
    <scope>NUCLEOTIDE SEQUENCE [LARGE SCALE GENOMIC DNA]</scope>
    <source>
        <strain evidence="3 5">IP05342</strain>
    </source>
</reference>
<protein>
    <submittedName>
        <fullName evidence="2 3">Fimbrial protein</fullName>
    </submittedName>
    <submittedName>
        <fullName evidence="4">Type 1 fimbrial protein</fullName>
    </submittedName>
</protein>
<proteinExistence type="predicted"/>
<dbReference type="Gene3D" id="2.60.40.1090">
    <property type="entry name" value="Fimbrial-type adhesion domain"/>
    <property type="match status" value="1"/>
</dbReference>
<evidence type="ECO:0000313" key="6">
    <source>
        <dbReference type="Proteomes" id="UP000048841"/>
    </source>
</evidence>
<dbReference type="EMBL" id="CP068146">
    <property type="protein sequence ID" value="QQU48498.1"/>
    <property type="molecule type" value="Genomic_DNA"/>
</dbReference>
<evidence type="ECO:0000313" key="4">
    <source>
        <dbReference type="EMBL" id="QQU48498.1"/>
    </source>
</evidence>
<evidence type="ECO:0000313" key="3">
    <source>
        <dbReference type="EMBL" id="CNE64646.1"/>
    </source>
</evidence>
<accession>A0A0E1NJX3</accession>
<organism evidence="2 6">
    <name type="scientific">Yersinia enterocolitica</name>
    <dbReference type="NCBI Taxonomy" id="630"/>
    <lineage>
        <taxon>Bacteria</taxon>
        <taxon>Pseudomonadati</taxon>
        <taxon>Pseudomonadota</taxon>
        <taxon>Gammaproteobacteria</taxon>
        <taxon>Enterobacterales</taxon>
        <taxon>Yersiniaceae</taxon>
        <taxon>Yersinia</taxon>
    </lineage>
</organism>
<dbReference type="AlphaFoldDB" id="A0A0E1NJX3"/>
<keyword evidence="5" id="KW-1185">Reference proteome</keyword>
<dbReference type="InterPro" id="IPR050263">
    <property type="entry name" value="Bact_Fimbrial_Adh_Pro"/>
</dbReference>
<dbReference type="PATRIC" id="fig|630.129.peg.4114"/>
<dbReference type="GeneID" id="31411301"/>
<dbReference type="KEGG" id="yet:CH48_1853"/>
<gene>
    <name evidence="2" type="primary">elfA</name>
    <name evidence="2" type="ORF">ERS137941_03158</name>
    <name evidence="3" type="ORF">ERS137959_04332</name>
    <name evidence="4" type="ORF">I6I39_07340</name>
</gene>
<dbReference type="InterPro" id="IPR008966">
    <property type="entry name" value="Adhesion_dom_sf"/>
</dbReference>
<dbReference type="Proteomes" id="UP000041601">
    <property type="component" value="Unassembled WGS sequence"/>
</dbReference>
<evidence type="ECO:0000313" key="7">
    <source>
        <dbReference type="Proteomes" id="UP000595309"/>
    </source>
</evidence>
<reference evidence="4 7" key="3">
    <citation type="submission" date="2021-01" db="EMBL/GenBank/DDBJ databases">
        <title>FDA dAtabase for Regulatory Grade micrObial Sequences (FDA-ARGOS): Supporting development and validation of Infectious Disease Dx tests.</title>
        <authorList>
            <person name="Blissenbach B."/>
            <person name="Krut O."/>
            <person name="Tallon L."/>
            <person name="Sadzewicz L."/>
            <person name="Zhao X."/>
            <person name="Boylan J."/>
            <person name="Ott S."/>
            <person name="Bowen H."/>
            <person name="Vavikolanu K."/>
            <person name="Mehta A."/>
            <person name="Aluvathingal J."/>
            <person name="Nadendla S."/>
            <person name="Yan Y."/>
            <person name="Sichtig H."/>
        </authorList>
    </citation>
    <scope>NUCLEOTIDE SEQUENCE [LARGE SCALE GENOMIC DNA]</scope>
    <source>
        <strain evidence="4 7">FDAARGOS_1082</strain>
    </source>
</reference>
<dbReference type="GO" id="GO:0009289">
    <property type="term" value="C:pilus"/>
    <property type="evidence" value="ECO:0007669"/>
    <property type="project" value="InterPro"/>
</dbReference>
<feature type="signal peptide" evidence="1">
    <location>
        <begin position="1"/>
        <end position="20"/>
    </location>
</feature>
<dbReference type="PANTHER" id="PTHR33420">
    <property type="entry name" value="FIMBRIAL SUBUNIT ELFA-RELATED"/>
    <property type="match status" value="1"/>
</dbReference>
<dbReference type="OMA" id="TYTAQYY"/>
<dbReference type="GO" id="GO:0043709">
    <property type="term" value="P:cell adhesion involved in single-species biofilm formation"/>
    <property type="evidence" value="ECO:0007669"/>
    <property type="project" value="TreeGrafter"/>
</dbReference>
<feature type="chain" id="PRO_5044541976" evidence="1">
    <location>
        <begin position="21"/>
        <end position="176"/>
    </location>
</feature>
<evidence type="ECO:0000313" key="5">
    <source>
        <dbReference type="Proteomes" id="UP000041601"/>
    </source>
</evidence>
<dbReference type="Proteomes" id="UP000595309">
    <property type="component" value="Chromosome"/>
</dbReference>
<dbReference type="PANTHER" id="PTHR33420:SF10">
    <property type="entry name" value="FIMBRIAE MAJOR SUBUNIT"/>
    <property type="match status" value="1"/>
</dbReference>
<dbReference type="SUPFAM" id="SSF49401">
    <property type="entry name" value="Bacterial adhesins"/>
    <property type="match status" value="1"/>
</dbReference>
<reference evidence="2 6" key="2">
    <citation type="submission" date="2015-03" db="EMBL/GenBank/DDBJ databases">
        <authorList>
            <person name="Murphy D."/>
        </authorList>
    </citation>
    <scope>NUCLEOTIDE SEQUENCE [LARGE SCALE GENOMIC DNA]</scope>
    <source>
        <strain evidence="2 6">IP26249</strain>
    </source>
</reference>
<evidence type="ECO:0000313" key="2">
    <source>
        <dbReference type="EMBL" id="CFQ69474.1"/>
    </source>
</evidence>
<keyword evidence="1" id="KW-0732">Signal</keyword>
<dbReference type="InterPro" id="IPR036937">
    <property type="entry name" value="Adhesion_dom_fimbrial_sf"/>
</dbReference>